<dbReference type="AlphaFoldDB" id="A0A9P3PWJ4"/>
<keyword evidence="5" id="KW-0949">S-adenosyl-L-methionine</keyword>
<dbReference type="Gene3D" id="1.20.120.1630">
    <property type="match status" value="1"/>
</dbReference>
<dbReference type="InterPro" id="IPR007269">
    <property type="entry name" value="ICMT_MeTrfase"/>
</dbReference>
<protein>
    <recommendedName>
        <fullName evidence="5">Protein-S-isoprenylcysteine O-methyltransferase</fullName>
        <ecNumber evidence="5">2.1.1.100</ecNumber>
    </recommendedName>
</protein>
<accession>A0A9P3PWJ4</accession>
<keyword evidence="8" id="KW-1185">Reference proteome</keyword>
<evidence type="ECO:0000313" key="7">
    <source>
        <dbReference type="EMBL" id="GLB44302.1"/>
    </source>
</evidence>
<comment type="catalytic activity">
    <reaction evidence="5">
        <text>[protein]-C-terminal S-[(2E,6E)-farnesyl]-L-cysteine + S-adenosyl-L-methionine = [protein]-C-terminal S-[(2E,6E)-farnesyl]-L-cysteine methyl ester + S-adenosyl-L-homocysteine</text>
        <dbReference type="Rhea" id="RHEA:21672"/>
        <dbReference type="Rhea" id="RHEA-COMP:12125"/>
        <dbReference type="Rhea" id="RHEA-COMP:12126"/>
        <dbReference type="ChEBI" id="CHEBI:57856"/>
        <dbReference type="ChEBI" id="CHEBI:59789"/>
        <dbReference type="ChEBI" id="CHEBI:90510"/>
        <dbReference type="ChEBI" id="CHEBI:90511"/>
        <dbReference type="EC" id="2.1.1.100"/>
    </reaction>
</comment>
<name>A0A9P3PWJ4_LYOSH</name>
<dbReference type="Pfam" id="PF04140">
    <property type="entry name" value="ICMT"/>
    <property type="match status" value="1"/>
</dbReference>
<comment type="similarity">
    <text evidence="5">Belongs to the class VI-like SAM-binding methyltransferase superfamily. Isoprenylcysteine carboxyl methyltransferase family.</text>
</comment>
<keyword evidence="6" id="KW-0732">Signal</keyword>
<feature type="signal peptide" evidence="6">
    <location>
        <begin position="1"/>
        <end position="22"/>
    </location>
</feature>
<evidence type="ECO:0000256" key="2">
    <source>
        <dbReference type="ARBA" id="ARBA00022692"/>
    </source>
</evidence>
<evidence type="ECO:0000313" key="8">
    <source>
        <dbReference type="Proteomes" id="UP001063166"/>
    </source>
</evidence>
<dbReference type="GO" id="GO:0032259">
    <property type="term" value="P:methylation"/>
    <property type="evidence" value="ECO:0007669"/>
    <property type="project" value="UniProtKB-KW"/>
</dbReference>
<proteinExistence type="inferred from homology"/>
<evidence type="ECO:0000256" key="6">
    <source>
        <dbReference type="SAM" id="SignalP"/>
    </source>
</evidence>
<evidence type="ECO:0000256" key="3">
    <source>
        <dbReference type="ARBA" id="ARBA00022989"/>
    </source>
</evidence>
<comment type="subcellular location">
    <subcellularLocation>
        <location evidence="5">Endoplasmic reticulum membrane</location>
        <topology evidence="5">Multi-pass membrane protein</topology>
    </subcellularLocation>
    <subcellularLocation>
        <location evidence="1">Membrane</location>
        <topology evidence="1">Multi-pass membrane protein</topology>
    </subcellularLocation>
</comment>
<dbReference type="EMBL" id="BRPK01000016">
    <property type="protein sequence ID" value="GLB44302.1"/>
    <property type="molecule type" value="Genomic_DNA"/>
</dbReference>
<keyword evidence="5 7" id="KW-0808">Transferase</keyword>
<evidence type="ECO:0000256" key="5">
    <source>
        <dbReference type="RuleBase" id="RU362022"/>
    </source>
</evidence>
<keyword evidence="5 7" id="KW-0489">Methyltransferase</keyword>
<keyword evidence="4" id="KW-0472">Membrane</keyword>
<dbReference type="GO" id="GO:0005789">
    <property type="term" value="C:endoplasmic reticulum membrane"/>
    <property type="evidence" value="ECO:0007669"/>
    <property type="project" value="UniProtKB-SubCell"/>
</dbReference>
<dbReference type="EC" id="2.1.1.100" evidence="5"/>
<keyword evidence="3" id="KW-1133">Transmembrane helix</keyword>
<evidence type="ECO:0000256" key="1">
    <source>
        <dbReference type="ARBA" id="ARBA00004141"/>
    </source>
</evidence>
<dbReference type="Proteomes" id="UP001063166">
    <property type="component" value="Unassembled WGS sequence"/>
</dbReference>
<keyword evidence="2" id="KW-0812">Transmembrane</keyword>
<dbReference type="GO" id="GO:0004671">
    <property type="term" value="F:protein C-terminal S-isoprenylcysteine carboxyl O-methyltransferase activity"/>
    <property type="evidence" value="ECO:0007669"/>
    <property type="project" value="UniProtKB-EC"/>
</dbReference>
<feature type="chain" id="PRO_5040359666" description="Protein-S-isoprenylcysteine O-methyltransferase" evidence="6">
    <location>
        <begin position="23"/>
        <end position="237"/>
    </location>
</feature>
<comment type="caution">
    <text evidence="7">The sequence shown here is derived from an EMBL/GenBank/DDBJ whole genome shotgun (WGS) entry which is preliminary data.</text>
</comment>
<reference evidence="7" key="1">
    <citation type="submission" date="2022-07" db="EMBL/GenBank/DDBJ databases">
        <title>The genome of Lyophyllum shimeji provides insight into the initial evolution of ectomycorrhizal fungal genome.</title>
        <authorList>
            <person name="Kobayashi Y."/>
            <person name="Shibata T."/>
            <person name="Hirakawa H."/>
            <person name="Shigenobu S."/>
            <person name="Nishiyama T."/>
            <person name="Yamada A."/>
            <person name="Hasebe M."/>
            <person name="Kawaguchi M."/>
        </authorList>
    </citation>
    <scope>NUCLEOTIDE SEQUENCE</scope>
    <source>
        <strain evidence="7">AT787</strain>
    </source>
</reference>
<organism evidence="7 8">
    <name type="scientific">Lyophyllum shimeji</name>
    <name type="common">Hon-shimeji</name>
    <name type="synonym">Tricholoma shimeji</name>
    <dbReference type="NCBI Taxonomy" id="47721"/>
    <lineage>
        <taxon>Eukaryota</taxon>
        <taxon>Fungi</taxon>
        <taxon>Dikarya</taxon>
        <taxon>Basidiomycota</taxon>
        <taxon>Agaricomycotina</taxon>
        <taxon>Agaricomycetes</taxon>
        <taxon>Agaricomycetidae</taxon>
        <taxon>Agaricales</taxon>
        <taxon>Tricholomatineae</taxon>
        <taxon>Lyophyllaceae</taxon>
        <taxon>Lyophyllum</taxon>
    </lineage>
</organism>
<keyword evidence="5" id="KW-0256">Endoplasmic reticulum</keyword>
<dbReference type="PANTHER" id="PTHR12714">
    <property type="entry name" value="PROTEIN-S ISOPRENYLCYSTEINE O-METHYLTRANSFERASE"/>
    <property type="match status" value="1"/>
</dbReference>
<gene>
    <name evidence="7" type="ORF">LshimejAT787_1602320</name>
</gene>
<dbReference type="OrthoDB" id="422086at2759"/>
<sequence length="237" mass="25907">MSSLIKLPVILAVAISLHVAHTTPSKSSSNEEATVNTALEWVVQFGISIIKFVKGLFWAVAAAEMAAIMSTTLLSSYVDPRIAFALIKNGDPEALHLTPLSTVGAVLVVGGTLLRWQCYRAMKSLFTFEVSIRKDHHLITTGPYAMVRHPSYSGMLAIHIGMYCWWGSRGSWLREAGFLDTTGGKIALVAFAMYEMGVLGGLLMRAPVEDVMLKKQFGAQWTAYAHRVPYALVPGVY</sequence>
<dbReference type="PANTHER" id="PTHR12714:SF24">
    <property type="entry name" value="SLR1182 PROTEIN"/>
    <property type="match status" value="1"/>
</dbReference>
<evidence type="ECO:0000256" key="4">
    <source>
        <dbReference type="ARBA" id="ARBA00023136"/>
    </source>
</evidence>